<dbReference type="Pfam" id="PF13614">
    <property type="entry name" value="AAA_31"/>
    <property type="match status" value="1"/>
</dbReference>
<comment type="similarity">
    <text evidence="2">Belongs to the CpsC/CapA family.</text>
</comment>
<keyword evidence="11" id="KW-0418">Kinase</keyword>
<feature type="transmembrane region" description="Helical" evidence="17">
    <location>
        <begin position="178"/>
        <end position="198"/>
    </location>
</feature>
<evidence type="ECO:0000256" key="12">
    <source>
        <dbReference type="ARBA" id="ARBA00022840"/>
    </source>
</evidence>
<keyword evidence="10" id="KW-0547">Nucleotide-binding</keyword>
<dbReference type="Pfam" id="PF02706">
    <property type="entry name" value="Wzz"/>
    <property type="match status" value="1"/>
</dbReference>
<evidence type="ECO:0000256" key="5">
    <source>
        <dbReference type="ARBA" id="ARBA00011903"/>
    </source>
</evidence>
<dbReference type="EMBL" id="JAUHPW010000004">
    <property type="protein sequence ID" value="MDN4475416.1"/>
    <property type="molecule type" value="Genomic_DNA"/>
</dbReference>
<dbReference type="InterPro" id="IPR050445">
    <property type="entry name" value="Bact_polysacc_biosynth/exp"/>
</dbReference>
<evidence type="ECO:0000256" key="16">
    <source>
        <dbReference type="ARBA" id="ARBA00051245"/>
    </source>
</evidence>
<evidence type="ECO:0000256" key="2">
    <source>
        <dbReference type="ARBA" id="ARBA00006683"/>
    </source>
</evidence>
<evidence type="ECO:0000256" key="9">
    <source>
        <dbReference type="ARBA" id="ARBA00022692"/>
    </source>
</evidence>
<evidence type="ECO:0000256" key="15">
    <source>
        <dbReference type="ARBA" id="ARBA00023137"/>
    </source>
</evidence>
<keyword evidence="9 17" id="KW-0812">Transmembrane</keyword>
<evidence type="ECO:0000259" key="18">
    <source>
        <dbReference type="Pfam" id="PF02706"/>
    </source>
</evidence>
<keyword evidence="22" id="KW-1185">Reference proteome</keyword>
<comment type="subcellular location">
    <subcellularLocation>
        <location evidence="1">Cell inner membrane</location>
        <topology evidence="1">Multi-pass membrane protein</topology>
    </subcellularLocation>
</comment>
<keyword evidence="14 17" id="KW-0472">Membrane</keyword>
<evidence type="ECO:0000256" key="1">
    <source>
        <dbReference type="ARBA" id="ARBA00004429"/>
    </source>
</evidence>
<keyword evidence="7" id="KW-0997">Cell inner membrane</keyword>
<evidence type="ECO:0000256" key="17">
    <source>
        <dbReference type="SAM" id="Phobius"/>
    </source>
</evidence>
<evidence type="ECO:0000259" key="19">
    <source>
        <dbReference type="Pfam" id="PF13614"/>
    </source>
</evidence>
<sequence length="457" mass="48690">MELQDYLRILRKNWILILLLTVLGTSAGFAYSMVSTPSYSASSKVFVSTSGGSSVSELAVGSSFTQQRVKTYADLISTSAVLQPTIESLHLDMSVAQLRGKISASTPLNTSVIDISVSDSDPVFAASLATEAANQLIGVVEDIETTDASEGSPVSLAVVQEAEVPQYPITPNKTLNTALGLLLGLALGVGIALLRATLDTRIRGERDLERLTDAPVLGGIVFDPKAKQRPLIVHEDARSPRAESFRTLRTNLQFLDTERETRSFVITSSVPSEGKSTTAANLAITLADAGARVLLVGADLRRPKMAKYMGIEASVGLTDVLIGRLDLEQAIQRWGHSELHLLPSGSIPPNPSELLGSSRMDELIKQLDARFDVVLYDAPPLLPVTDAAVLAKLVGGAVLIVAAGRTHAPQLDSALQSLETVGAHVSGLVLSMLPSRGPDAYGYGRYGYVYEEERSGK</sequence>
<evidence type="ECO:0000313" key="22">
    <source>
        <dbReference type="Proteomes" id="UP001172728"/>
    </source>
</evidence>
<dbReference type="Pfam" id="PF13807">
    <property type="entry name" value="GNVR"/>
    <property type="match status" value="1"/>
</dbReference>
<evidence type="ECO:0000256" key="10">
    <source>
        <dbReference type="ARBA" id="ARBA00022741"/>
    </source>
</evidence>
<name>A0ABT8G8F4_9MICO</name>
<evidence type="ECO:0000259" key="20">
    <source>
        <dbReference type="Pfam" id="PF13807"/>
    </source>
</evidence>
<comment type="similarity">
    <text evidence="3">Belongs to the CpsD/CapB family.</text>
</comment>
<keyword evidence="6" id="KW-1003">Cell membrane</keyword>
<evidence type="ECO:0000256" key="14">
    <source>
        <dbReference type="ARBA" id="ARBA00023136"/>
    </source>
</evidence>
<feature type="domain" description="Tyrosine-protein kinase G-rich" evidence="20">
    <location>
        <begin position="151"/>
        <end position="196"/>
    </location>
</feature>
<comment type="caution">
    <text evidence="21">The sequence shown here is derived from an EMBL/GenBank/DDBJ whole genome shotgun (WGS) entry which is preliminary data.</text>
</comment>
<comment type="similarity">
    <text evidence="4">Belongs to the etk/wzc family.</text>
</comment>
<evidence type="ECO:0000256" key="3">
    <source>
        <dbReference type="ARBA" id="ARBA00007316"/>
    </source>
</evidence>
<dbReference type="InterPro" id="IPR005702">
    <property type="entry name" value="Wzc-like_C"/>
</dbReference>
<evidence type="ECO:0000256" key="4">
    <source>
        <dbReference type="ARBA" id="ARBA00008883"/>
    </source>
</evidence>
<evidence type="ECO:0000313" key="21">
    <source>
        <dbReference type="EMBL" id="MDN4475416.1"/>
    </source>
</evidence>
<dbReference type="InterPro" id="IPR003856">
    <property type="entry name" value="LPS_length_determ_N"/>
</dbReference>
<dbReference type="CDD" id="cd05387">
    <property type="entry name" value="BY-kinase"/>
    <property type="match status" value="1"/>
</dbReference>
<dbReference type="PANTHER" id="PTHR32309:SF13">
    <property type="entry name" value="FERRIC ENTEROBACTIN TRANSPORT PROTEIN FEPE"/>
    <property type="match status" value="1"/>
</dbReference>
<dbReference type="InterPro" id="IPR032807">
    <property type="entry name" value="GNVR"/>
</dbReference>
<keyword evidence="15" id="KW-0829">Tyrosine-protein kinase</keyword>
<evidence type="ECO:0000256" key="7">
    <source>
        <dbReference type="ARBA" id="ARBA00022519"/>
    </source>
</evidence>
<gene>
    <name evidence="21" type="ORF">QQX09_06040</name>
</gene>
<dbReference type="RefSeq" id="WP_301132090.1">
    <property type="nucleotide sequence ID" value="NZ_JAUHPW010000004.1"/>
</dbReference>
<dbReference type="InterPro" id="IPR025669">
    <property type="entry name" value="AAA_dom"/>
</dbReference>
<proteinExistence type="inferred from homology"/>
<dbReference type="InterPro" id="IPR027417">
    <property type="entry name" value="P-loop_NTPase"/>
</dbReference>
<dbReference type="PANTHER" id="PTHR32309">
    <property type="entry name" value="TYROSINE-PROTEIN KINASE"/>
    <property type="match status" value="1"/>
</dbReference>
<dbReference type="NCBIfam" id="TIGR01007">
    <property type="entry name" value="eps_fam"/>
    <property type="match status" value="1"/>
</dbReference>
<feature type="domain" description="AAA" evidence="19">
    <location>
        <begin position="274"/>
        <end position="390"/>
    </location>
</feature>
<keyword evidence="8 21" id="KW-0808">Transferase</keyword>
<keyword evidence="12" id="KW-0067">ATP-binding</keyword>
<dbReference type="EC" id="2.7.10.2" evidence="5"/>
<dbReference type="Gene3D" id="3.40.50.300">
    <property type="entry name" value="P-loop containing nucleotide triphosphate hydrolases"/>
    <property type="match status" value="1"/>
</dbReference>
<protein>
    <recommendedName>
        <fullName evidence="5">non-specific protein-tyrosine kinase</fullName>
        <ecNumber evidence="5">2.7.10.2</ecNumber>
    </recommendedName>
</protein>
<feature type="domain" description="Polysaccharide chain length determinant N-terminal" evidence="18">
    <location>
        <begin position="2"/>
        <end position="88"/>
    </location>
</feature>
<evidence type="ECO:0000256" key="8">
    <source>
        <dbReference type="ARBA" id="ARBA00022679"/>
    </source>
</evidence>
<accession>A0ABT8G8F4</accession>
<evidence type="ECO:0000256" key="11">
    <source>
        <dbReference type="ARBA" id="ARBA00022777"/>
    </source>
</evidence>
<dbReference type="GO" id="GO:0004715">
    <property type="term" value="F:non-membrane spanning protein tyrosine kinase activity"/>
    <property type="evidence" value="ECO:0007669"/>
    <property type="project" value="UniProtKB-EC"/>
</dbReference>
<reference evidence="21" key="1">
    <citation type="submission" date="2023-06" db="EMBL/GenBank/DDBJ databases">
        <title>Sysu t00192.</title>
        <authorList>
            <person name="Gao L."/>
            <person name="Fang B.-Z."/>
            <person name="Li W.-J."/>
        </authorList>
    </citation>
    <scope>NUCLEOTIDE SEQUENCE</scope>
    <source>
        <strain evidence="21">SYSU T00192</strain>
    </source>
</reference>
<dbReference type="Proteomes" id="UP001172728">
    <property type="component" value="Unassembled WGS sequence"/>
</dbReference>
<dbReference type="SUPFAM" id="SSF52540">
    <property type="entry name" value="P-loop containing nucleoside triphosphate hydrolases"/>
    <property type="match status" value="1"/>
</dbReference>
<comment type="catalytic activity">
    <reaction evidence="16">
        <text>L-tyrosyl-[protein] + ATP = O-phospho-L-tyrosyl-[protein] + ADP + H(+)</text>
        <dbReference type="Rhea" id="RHEA:10596"/>
        <dbReference type="Rhea" id="RHEA-COMP:10136"/>
        <dbReference type="Rhea" id="RHEA-COMP:20101"/>
        <dbReference type="ChEBI" id="CHEBI:15378"/>
        <dbReference type="ChEBI" id="CHEBI:30616"/>
        <dbReference type="ChEBI" id="CHEBI:46858"/>
        <dbReference type="ChEBI" id="CHEBI:61978"/>
        <dbReference type="ChEBI" id="CHEBI:456216"/>
        <dbReference type="EC" id="2.7.10.2"/>
    </reaction>
</comment>
<evidence type="ECO:0000256" key="13">
    <source>
        <dbReference type="ARBA" id="ARBA00022989"/>
    </source>
</evidence>
<keyword evidence="13 17" id="KW-1133">Transmembrane helix</keyword>
<organism evidence="21 22">
    <name type="scientific">Demequina litoralis</name>
    <dbReference type="NCBI Taxonomy" id="3051660"/>
    <lineage>
        <taxon>Bacteria</taxon>
        <taxon>Bacillati</taxon>
        <taxon>Actinomycetota</taxon>
        <taxon>Actinomycetes</taxon>
        <taxon>Micrococcales</taxon>
        <taxon>Demequinaceae</taxon>
        <taxon>Demequina</taxon>
    </lineage>
</organism>
<evidence type="ECO:0000256" key="6">
    <source>
        <dbReference type="ARBA" id="ARBA00022475"/>
    </source>
</evidence>